<gene>
    <name evidence="11" type="ORF">ACEWY4_019186</name>
</gene>
<evidence type="ECO:0000256" key="10">
    <source>
        <dbReference type="SAM" id="MobiDB-lite"/>
    </source>
</evidence>
<evidence type="ECO:0000256" key="2">
    <source>
        <dbReference type="ARBA" id="ARBA00007750"/>
    </source>
</evidence>
<evidence type="ECO:0000256" key="1">
    <source>
        <dbReference type="ARBA" id="ARBA00004202"/>
    </source>
</evidence>
<comment type="caution">
    <text evidence="11">The sequence shown here is derived from an EMBL/GenBank/DDBJ whole genome shotgun (WGS) entry which is preliminary data.</text>
</comment>
<proteinExistence type="inferred from homology"/>
<evidence type="ECO:0000256" key="8">
    <source>
        <dbReference type="ARBA" id="ARBA00039511"/>
    </source>
</evidence>
<feature type="compositionally biased region" description="Polar residues" evidence="10">
    <location>
        <begin position="416"/>
        <end position="427"/>
    </location>
</feature>
<feature type="compositionally biased region" description="Low complexity" evidence="10">
    <location>
        <begin position="75"/>
        <end position="88"/>
    </location>
</feature>
<keyword evidence="12" id="KW-1185">Reference proteome</keyword>
<feature type="region of interest" description="Disordered" evidence="10">
    <location>
        <begin position="596"/>
        <end position="744"/>
    </location>
</feature>
<feature type="compositionally biased region" description="Low complexity" evidence="10">
    <location>
        <begin position="112"/>
        <end position="126"/>
    </location>
</feature>
<dbReference type="PANTHER" id="PTHR22237">
    <property type="entry name" value="APC MEMBRANE RECRUITMENT PROTEIN 2-RELATED"/>
    <property type="match status" value="1"/>
</dbReference>
<keyword evidence="4" id="KW-0879">Wnt signaling pathway</keyword>
<evidence type="ECO:0000256" key="5">
    <source>
        <dbReference type="ARBA" id="ARBA00023121"/>
    </source>
</evidence>
<evidence type="ECO:0000313" key="12">
    <source>
        <dbReference type="Proteomes" id="UP001591681"/>
    </source>
</evidence>
<dbReference type="AlphaFoldDB" id="A0ABD1JIA4"/>
<accession>A0ABD1JIA4</accession>
<comment type="function">
    <text evidence="7">Negative regulator of the canonical Wnt signaling pathway involved in neuroectodermal patterning. Acts by specifically binding phosphatidylinositol 4,5-bisphosphate (PtdIns(4,5)P2), translocating to the cell membrane and interacting with key regulators of the canonical Wnt signaling pathway, such as components of the beta-catenin destruction complex.</text>
</comment>
<feature type="compositionally biased region" description="Basic and acidic residues" evidence="10">
    <location>
        <begin position="496"/>
        <end position="510"/>
    </location>
</feature>
<feature type="region of interest" description="Disordered" evidence="10">
    <location>
        <begin position="441"/>
        <end position="584"/>
    </location>
</feature>
<protein>
    <recommendedName>
        <fullName evidence="8">APC membrane recruitment protein 2</fullName>
    </recommendedName>
    <alternativeName>
        <fullName evidence="9">Protein FAM123A</fullName>
    </alternativeName>
</protein>
<feature type="compositionally biased region" description="Polar residues" evidence="10">
    <location>
        <begin position="622"/>
        <end position="657"/>
    </location>
</feature>
<keyword evidence="5" id="KW-0446">Lipid-binding</keyword>
<dbReference type="GO" id="GO:0005886">
    <property type="term" value="C:plasma membrane"/>
    <property type="evidence" value="ECO:0007669"/>
    <property type="project" value="UniProtKB-SubCell"/>
</dbReference>
<dbReference type="Pfam" id="PF09422">
    <property type="entry name" value="AMER"/>
    <property type="match status" value="1"/>
</dbReference>
<reference evidence="11 12" key="1">
    <citation type="submission" date="2024-09" db="EMBL/GenBank/DDBJ databases">
        <title>A chromosome-level genome assembly of Gray's grenadier anchovy, Coilia grayii.</title>
        <authorList>
            <person name="Fu Z."/>
        </authorList>
    </citation>
    <scope>NUCLEOTIDE SEQUENCE [LARGE SCALE GENOMIC DNA]</scope>
    <source>
        <strain evidence="11">G4</strain>
        <tissue evidence="11">Muscle</tissue>
    </source>
</reference>
<feature type="region of interest" description="Disordered" evidence="10">
    <location>
        <begin position="253"/>
        <end position="337"/>
    </location>
</feature>
<dbReference type="GO" id="GO:0016055">
    <property type="term" value="P:Wnt signaling pathway"/>
    <property type="evidence" value="ECO:0007669"/>
    <property type="project" value="UniProtKB-KW"/>
</dbReference>
<sequence>MEVQTENSKPPPVEPQSSGKINKAAFKLFGKRRSGSGMPSIFSVRNKGEGGSSGGNKAAGKALELVRSKTHDGITSDTTSTSPLSDTSEGGTLGNAGMASGDQPHHHHHTGRSSSSSSTMPTMSRGTLSKSISFFSLLRRNSVRGGDGGGGCGGSSGCSVGRRSRGLRGFFSSWRWRRKQRPRQQEQEEASEEVGREVTEGDVLTVSRSGSAELINKDVTLTLTSDPQAVATEKGSESPTVSTAIDAVASMHSGTLEGETQGTQGEAGRGSPPIPHTVFEERSPDISPLRASVGGRREDKLGSPARLASDSARDSSCMTPPLDRSLADPPSEPSVDRLCSMFNDVTSLKSFDSLTGCGDIIADVEDEPGNGNGNGNGTSGTSSGTASSGTTSSNGASISGRRASERGSPAKPALASQVTPITQTPVPVSTFLPAHQRVLATASMSSATGPPKKPSPQPPAQGSGVVAYMGGGEEMASPEGVDDADMQGLWHMLPQKGEDSPDLPRSEHSLHHTTPSSRAEKRTPSLKGLGLSKIPVGGSGRSGKQQTPTRPSPPPVDKDLQDAPPSDEGYWDSPTPVAEDEDGSFLCREVRLPRESCSGDALYDLYDPDSPSAVGSDEDDTSSQSASTGTVTLSPRSPSQPNAPSSFRSMKGSTSLPRDSKIPVSIQKVPPPHSSSQGELSKSATSPGSRPTSPTSPSSPTPREPAAKTNVAQPARTRIPVSKVPVRRTNNKKPATAGATRNRK</sequence>
<feature type="compositionally biased region" description="Low complexity" evidence="10">
    <location>
        <begin position="379"/>
        <end position="400"/>
    </location>
</feature>
<evidence type="ECO:0000256" key="7">
    <source>
        <dbReference type="ARBA" id="ARBA00037665"/>
    </source>
</evidence>
<feature type="region of interest" description="Disordered" evidence="10">
    <location>
        <begin position="177"/>
        <end position="200"/>
    </location>
</feature>
<feature type="region of interest" description="Disordered" evidence="10">
    <location>
        <begin position="1"/>
        <end position="126"/>
    </location>
</feature>
<evidence type="ECO:0000313" key="11">
    <source>
        <dbReference type="EMBL" id="KAL2085866.1"/>
    </source>
</evidence>
<name>A0ABD1JIA4_9TELE</name>
<dbReference type="InterPro" id="IPR019003">
    <property type="entry name" value="AMER"/>
</dbReference>
<keyword evidence="3" id="KW-1003">Cell membrane</keyword>
<organism evidence="11 12">
    <name type="scientific">Coilia grayii</name>
    <name type="common">Gray's grenadier anchovy</name>
    <dbReference type="NCBI Taxonomy" id="363190"/>
    <lineage>
        <taxon>Eukaryota</taxon>
        <taxon>Metazoa</taxon>
        <taxon>Chordata</taxon>
        <taxon>Craniata</taxon>
        <taxon>Vertebrata</taxon>
        <taxon>Euteleostomi</taxon>
        <taxon>Actinopterygii</taxon>
        <taxon>Neopterygii</taxon>
        <taxon>Teleostei</taxon>
        <taxon>Clupei</taxon>
        <taxon>Clupeiformes</taxon>
        <taxon>Clupeoidei</taxon>
        <taxon>Engraulidae</taxon>
        <taxon>Coilinae</taxon>
        <taxon>Coilia</taxon>
    </lineage>
</organism>
<feature type="compositionally biased region" description="Basic and acidic residues" evidence="10">
    <location>
        <begin position="64"/>
        <end position="74"/>
    </location>
</feature>
<feature type="compositionally biased region" description="Low complexity" evidence="10">
    <location>
        <begin position="254"/>
        <end position="270"/>
    </location>
</feature>
<dbReference type="Proteomes" id="UP001591681">
    <property type="component" value="Unassembled WGS sequence"/>
</dbReference>
<comment type="similarity">
    <text evidence="2">Belongs to the Amer family.</text>
</comment>
<keyword evidence="6" id="KW-0472">Membrane</keyword>
<evidence type="ECO:0000256" key="3">
    <source>
        <dbReference type="ARBA" id="ARBA00022475"/>
    </source>
</evidence>
<feature type="region of interest" description="Disordered" evidence="10">
    <location>
        <begin position="362"/>
        <end position="429"/>
    </location>
</feature>
<evidence type="ECO:0000256" key="9">
    <source>
        <dbReference type="ARBA" id="ARBA00042108"/>
    </source>
</evidence>
<feature type="compositionally biased region" description="Low complexity" evidence="10">
    <location>
        <begin position="303"/>
        <end position="316"/>
    </location>
</feature>
<comment type="subcellular location">
    <subcellularLocation>
        <location evidence="1">Cell membrane</location>
        <topology evidence="1">Peripheral membrane protein</topology>
    </subcellularLocation>
</comment>
<feature type="compositionally biased region" description="Low complexity" evidence="10">
    <location>
        <begin position="683"/>
        <end position="696"/>
    </location>
</feature>
<dbReference type="EMBL" id="JBHFQA010000016">
    <property type="protein sequence ID" value="KAL2085866.1"/>
    <property type="molecule type" value="Genomic_DNA"/>
</dbReference>
<evidence type="ECO:0000256" key="4">
    <source>
        <dbReference type="ARBA" id="ARBA00022687"/>
    </source>
</evidence>
<dbReference type="PANTHER" id="PTHR22237:SF1">
    <property type="entry name" value="APC MEMBRANE RECRUITMENT PROTEIN 2"/>
    <property type="match status" value="1"/>
</dbReference>
<evidence type="ECO:0000256" key="6">
    <source>
        <dbReference type="ARBA" id="ARBA00023136"/>
    </source>
</evidence>
<dbReference type="GO" id="GO:0008289">
    <property type="term" value="F:lipid binding"/>
    <property type="evidence" value="ECO:0007669"/>
    <property type="project" value="UniProtKB-KW"/>
</dbReference>